<organism evidence="13 14">
    <name type="scientific">Biformimicrobium ophioploci</name>
    <dbReference type="NCBI Taxonomy" id="3036711"/>
    <lineage>
        <taxon>Bacteria</taxon>
        <taxon>Pseudomonadati</taxon>
        <taxon>Pseudomonadota</taxon>
        <taxon>Gammaproteobacteria</taxon>
        <taxon>Cellvibrionales</taxon>
        <taxon>Microbulbiferaceae</taxon>
        <taxon>Biformimicrobium</taxon>
    </lineage>
</organism>
<keyword evidence="8 11" id="KW-0472">Membrane</keyword>
<gene>
    <name evidence="13" type="ORF">MNKW57_29080</name>
</gene>
<name>A0ABQ6M2R2_9GAMM</name>
<evidence type="ECO:0000256" key="11">
    <source>
        <dbReference type="SAM" id="Phobius"/>
    </source>
</evidence>
<keyword evidence="7 11" id="KW-1133">Transmembrane helix</keyword>
<dbReference type="Pfam" id="PF12019">
    <property type="entry name" value="GspH"/>
    <property type="match status" value="1"/>
</dbReference>
<dbReference type="PROSITE" id="PS00409">
    <property type="entry name" value="PROKAR_NTER_METHYL"/>
    <property type="match status" value="1"/>
</dbReference>
<evidence type="ECO:0000256" key="6">
    <source>
        <dbReference type="ARBA" id="ARBA00022692"/>
    </source>
</evidence>
<feature type="transmembrane region" description="Helical" evidence="11">
    <location>
        <begin position="12"/>
        <end position="34"/>
    </location>
</feature>
<evidence type="ECO:0000256" key="5">
    <source>
        <dbReference type="ARBA" id="ARBA00022519"/>
    </source>
</evidence>
<feature type="domain" description="General secretion pathway GspH" evidence="12">
    <location>
        <begin position="50"/>
        <end position="162"/>
    </location>
</feature>
<evidence type="ECO:0000256" key="2">
    <source>
        <dbReference type="ARBA" id="ARBA00021549"/>
    </source>
</evidence>
<dbReference type="InterPro" id="IPR022346">
    <property type="entry name" value="T2SS_GspH"/>
</dbReference>
<proteinExistence type="inferred from homology"/>
<dbReference type="Pfam" id="PF07963">
    <property type="entry name" value="N_methyl"/>
    <property type="match status" value="1"/>
</dbReference>
<evidence type="ECO:0000256" key="10">
    <source>
        <dbReference type="ARBA" id="ARBA00030775"/>
    </source>
</evidence>
<dbReference type="RefSeq" id="WP_285765197.1">
    <property type="nucleotide sequence ID" value="NZ_BSYJ01000007.1"/>
</dbReference>
<accession>A0ABQ6M2R2</accession>
<keyword evidence="14" id="KW-1185">Reference proteome</keyword>
<keyword evidence="3" id="KW-1003">Cell membrane</keyword>
<comment type="similarity">
    <text evidence="9">Belongs to the GSP H family.</text>
</comment>
<dbReference type="Proteomes" id="UP001224392">
    <property type="component" value="Unassembled WGS sequence"/>
</dbReference>
<dbReference type="SUPFAM" id="SSF54523">
    <property type="entry name" value="Pili subunits"/>
    <property type="match status" value="1"/>
</dbReference>
<dbReference type="EMBL" id="BSYJ01000007">
    <property type="protein sequence ID" value="GMG88587.1"/>
    <property type="molecule type" value="Genomic_DNA"/>
</dbReference>
<dbReference type="Gene3D" id="3.55.40.10">
    <property type="entry name" value="minor pseudopilin epsh domain"/>
    <property type="match status" value="1"/>
</dbReference>
<reference evidence="13 14" key="1">
    <citation type="submission" date="2023-04" db="EMBL/GenBank/DDBJ databases">
        <title>Marinobulbifer ophiurae gen. nov., sp. Nov., isolate from tissue of brittle star Ophioplocus japonicus.</title>
        <authorList>
            <person name="Kawano K."/>
            <person name="Sawayama S."/>
            <person name="Nakagawa S."/>
        </authorList>
    </citation>
    <scope>NUCLEOTIDE SEQUENCE [LARGE SCALE GENOMIC DNA]</scope>
    <source>
        <strain evidence="13 14">NKW57</strain>
    </source>
</reference>
<comment type="caution">
    <text evidence="13">The sequence shown here is derived from an EMBL/GenBank/DDBJ whole genome shotgun (WGS) entry which is preliminary data.</text>
</comment>
<evidence type="ECO:0000256" key="8">
    <source>
        <dbReference type="ARBA" id="ARBA00023136"/>
    </source>
</evidence>
<evidence type="ECO:0000256" key="4">
    <source>
        <dbReference type="ARBA" id="ARBA00022481"/>
    </source>
</evidence>
<evidence type="ECO:0000313" key="14">
    <source>
        <dbReference type="Proteomes" id="UP001224392"/>
    </source>
</evidence>
<sequence length="176" mass="18269">MYRKFRQLPQAAGFTLIELMVTVTVIAILLTIGVPSFTNLVKNNRITASSNDLIGTLQFARAEAVRTGSAVGVRPDPAGIARGIVVWADDDGDGAKNGAEQDLREVHIPAVAPFIVVAGGSASPNFSFRGSGQTSLGTSLVLQLCDDRDGERGRQITVLASGVIGSSQIICGGSAS</sequence>
<keyword evidence="4" id="KW-0488">Methylation</keyword>
<comment type="subcellular location">
    <subcellularLocation>
        <location evidence="1">Cell inner membrane</location>
        <topology evidence="1">Single-pass membrane protein</topology>
    </subcellularLocation>
</comment>
<keyword evidence="5" id="KW-0997">Cell inner membrane</keyword>
<dbReference type="NCBIfam" id="TIGR02532">
    <property type="entry name" value="IV_pilin_GFxxxE"/>
    <property type="match status" value="1"/>
</dbReference>
<evidence type="ECO:0000259" key="12">
    <source>
        <dbReference type="Pfam" id="PF12019"/>
    </source>
</evidence>
<protein>
    <recommendedName>
        <fullName evidence="2">Type II secretion system protein H</fullName>
    </recommendedName>
    <alternativeName>
        <fullName evidence="10">General secretion pathway protein H</fullName>
    </alternativeName>
</protein>
<evidence type="ECO:0000256" key="1">
    <source>
        <dbReference type="ARBA" id="ARBA00004377"/>
    </source>
</evidence>
<evidence type="ECO:0000256" key="3">
    <source>
        <dbReference type="ARBA" id="ARBA00022475"/>
    </source>
</evidence>
<evidence type="ECO:0000313" key="13">
    <source>
        <dbReference type="EMBL" id="GMG88587.1"/>
    </source>
</evidence>
<evidence type="ECO:0000256" key="9">
    <source>
        <dbReference type="ARBA" id="ARBA00025772"/>
    </source>
</evidence>
<keyword evidence="6 11" id="KW-0812">Transmembrane</keyword>
<dbReference type="InterPro" id="IPR045584">
    <property type="entry name" value="Pilin-like"/>
</dbReference>
<dbReference type="InterPro" id="IPR012902">
    <property type="entry name" value="N_methyl_site"/>
</dbReference>
<evidence type="ECO:0000256" key="7">
    <source>
        <dbReference type="ARBA" id="ARBA00022989"/>
    </source>
</evidence>